<evidence type="ECO:0000313" key="4">
    <source>
        <dbReference type="Proteomes" id="UP000887565"/>
    </source>
</evidence>
<dbReference type="GO" id="GO:0005509">
    <property type="term" value="F:calcium ion binding"/>
    <property type="evidence" value="ECO:0007669"/>
    <property type="project" value="TreeGrafter"/>
</dbReference>
<keyword evidence="1" id="KW-0479">Metal-binding</keyword>
<dbReference type="Proteomes" id="UP000887565">
    <property type="component" value="Unplaced"/>
</dbReference>
<dbReference type="AlphaFoldDB" id="A0A915KEL3"/>
<evidence type="ECO:0000256" key="2">
    <source>
        <dbReference type="ARBA" id="ARBA00022837"/>
    </source>
</evidence>
<dbReference type="SMART" id="SM00239">
    <property type="entry name" value="C2"/>
    <property type="match status" value="1"/>
</dbReference>
<evidence type="ECO:0000313" key="5">
    <source>
        <dbReference type="WBParaSite" id="nRc.2.0.1.t37243-RA"/>
    </source>
</evidence>
<keyword evidence="2" id="KW-0106">Calcium</keyword>
<dbReference type="Gene3D" id="2.60.40.150">
    <property type="entry name" value="C2 domain"/>
    <property type="match status" value="1"/>
</dbReference>
<accession>A0A915KEL3</accession>
<evidence type="ECO:0000259" key="3">
    <source>
        <dbReference type="PROSITE" id="PS50004"/>
    </source>
</evidence>
<evidence type="ECO:0000256" key="1">
    <source>
        <dbReference type="ARBA" id="ARBA00022723"/>
    </source>
</evidence>
<organism evidence="4 5">
    <name type="scientific">Romanomermis culicivorax</name>
    <name type="common">Nematode worm</name>
    <dbReference type="NCBI Taxonomy" id="13658"/>
    <lineage>
        <taxon>Eukaryota</taxon>
        <taxon>Metazoa</taxon>
        <taxon>Ecdysozoa</taxon>
        <taxon>Nematoda</taxon>
        <taxon>Enoplea</taxon>
        <taxon>Dorylaimia</taxon>
        <taxon>Mermithida</taxon>
        <taxon>Mermithoidea</taxon>
        <taxon>Mermithidae</taxon>
        <taxon>Romanomermis</taxon>
    </lineage>
</organism>
<dbReference type="SUPFAM" id="SSF49562">
    <property type="entry name" value="C2 domain (Calcium/lipid-binding domain, CaLB)"/>
    <property type="match status" value="1"/>
</dbReference>
<dbReference type="PANTHER" id="PTHR45911">
    <property type="entry name" value="C2 DOMAIN-CONTAINING PROTEIN"/>
    <property type="match status" value="1"/>
</dbReference>
<dbReference type="InterPro" id="IPR000008">
    <property type="entry name" value="C2_dom"/>
</dbReference>
<reference evidence="5" key="1">
    <citation type="submission" date="2022-11" db="UniProtKB">
        <authorList>
            <consortium name="WormBaseParasite"/>
        </authorList>
    </citation>
    <scope>IDENTIFICATION</scope>
</reference>
<dbReference type="PANTHER" id="PTHR45911:SF4">
    <property type="entry name" value="MULTIPLE C2 AND TRANSMEMBRANE DOMAIN-CONTAINING PROTEIN"/>
    <property type="match status" value="1"/>
</dbReference>
<dbReference type="Pfam" id="PF00168">
    <property type="entry name" value="C2"/>
    <property type="match status" value="1"/>
</dbReference>
<protein>
    <submittedName>
        <fullName evidence="5">C2 domain-containing protein</fullName>
    </submittedName>
</protein>
<dbReference type="GO" id="GO:0046928">
    <property type="term" value="P:regulation of neurotransmitter secretion"/>
    <property type="evidence" value="ECO:0007669"/>
    <property type="project" value="TreeGrafter"/>
</dbReference>
<dbReference type="GO" id="GO:0030672">
    <property type="term" value="C:synaptic vesicle membrane"/>
    <property type="evidence" value="ECO:0007669"/>
    <property type="project" value="TreeGrafter"/>
</dbReference>
<proteinExistence type="predicted"/>
<dbReference type="PROSITE" id="PS50004">
    <property type="entry name" value="C2"/>
    <property type="match status" value="1"/>
</dbReference>
<sequence length="366" mass="41290">MYEILMKSCKILWVDYCKGGIKAPDIEIIIKTSKAKWLLRLIEPGKWSEVALQPLQGRGGLTKLVNEKFSQKTLGSLKHNATTRIASLVNLTSGMTKTSPIHQQQQQANNRQVGFSQYQEVIRVSNSRDSEINNNNNNETNAVVKGEYENSLSKSESCSSNTLQYGGTPLAPPPFPVLRQQTIDSIFSTVSDSMKLDSSEDGECSITKTFVLQIHLKEGKDLVIRDTSGTSDPYVKFKYKNKTIYKSTIIYKNLNPVWDERFSHILDDLTLPLIVQIFRKLFSLKIIVLFFHVFDYDRFATDDFMGSAQLDLTQFANNKNNNNAVEIKLFLGENGSSDYMGYLVMQISLIALNPEMQIMVQAITPG</sequence>
<dbReference type="WBParaSite" id="nRc.2.0.1.t37243-RA">
    <property type="protein sequence ID" value="nRc.2.0.1.t37243-RA"/>
    <property type="gene ID" value="nRc.2.0.1.g37243"/>
</dbReference>
<keyword evidence="4" id="KW-1185">Reference proteome</keyword>
<name>A0A915KEL3_ROMCU</name>
<feature type="domain" description="C2" evidence="3">
    <location>
        <begin position="190"/>
        <end position="325"/>
    </location>
</feature>
<dbReference type="InterPro" id="IPR035892">
    <property type="entry name" value="C2_domain_sf"/>
</dbReference>